<dbReference type="EMBL" id="VSRR010020048">
    <property type="protein sequence ID" value="MPC62771.1"/>
    <property type="molecule type" value="Genomic_DNA"/>
</dbReference>
<evidence type="ECO:0000313" key="2">
    <source>
        <dbReference type="EMBL" id="MPC62771.1"/>
    </source>
</evidence>
<dbReference type="AlphaFoldDB" id="A0A5B7GRH5"/>
<feature type="region of interest" description="Disordered" evidence="1">
    <location>
        <begin position="1"/>
        <end position="20"/>
    </location>
</feature>
<evidence type="ECO:0000313" key="3">
    <source>
        <dbReference type="Proteomes" id="UP000324222"/>
    </source>
</evidence>
<gene>
    <name evidence="2" type="ORF">E2C01_056861</name>
</gene>
<evidence type="ECO:0000256" key="1">
    <source>
        <dbReference type="SAM" id="MobiDB-lite"/>
    </source>
</evidence>
<accession>A0A5B7GRH5</accession>
<name>A0A5B7GRH5_PORTR</name>
<protein>
    <submittedName>
        <fullName evidence="2">Uncharacterized protein</fullName>
    </submittedName>
</protein>
<keyword evidence="3" id="KW-1185">Reference proteome</keyword>
<organism evidence="2 3">
    <name type="scientific">Portunus trituberculatus</name>
    <name type="common">Swimming crab</name>
    <name type="synonym">Neptunus trituberculatus</name>
    <dbReference type="NCBI Taxonomy" id="210409"/>
    <lineage>
        <taxon>Eukaryota</taxon>
        <taxon>Metazoa</taxon>
        <taxon>Ecdysozoa</taxon>
        <taxon>Arthropoda</taxon>
        <taxon>Crustacea</taxon>
        <taxon>Multicrustacea</taxon>
        <taxon>Malacostraca</taxon>
        <taxon>Eumalacostraca</taxon>
        <taxon>Eucarida</taxon>
        <taxon>Decapoda</taxon>
        <taxon>Pleocyemata</taxon>
        <taxon>Brachyura</taxon>
        <taxon>Eubrachyura</taxon>
        <taxon>Portunoidea</taxon>
        <taxon>Portunidae</taxon>
        <taxon>Portuninae</taxon>
        <taxon>Portunus</taxon>
    </lineage>
</organism>
<dbReference type="Proteomes" id="UP000324222">
    <property type="component" value="Unassembled WGS sequence"/>
</dbReference>
<comment type="caution">
    <text evidence="2">The sequence shown here is derived from an EMBL/GenBank/DDBJ whole genome shotgun (WGS) entry which is preliminary data.</text>
</comment>
<proteinExistence type="predicted"/>
<sequence length="95" mass="10525">MVSSHQPLSPYTGHPSYHTSHNSTSVTTFVYPLFPCLLEIASPLTCNHMLFQFSAPDAVPVLYCYSTRCSSFFTPLFSGSSLHAVFQLHSSVSYD</sequence>
<reference evidence="2 3" key="1">
    <citation type="submission" date="2019-05" db="EMBL/GenBank/DDBJ databases">
        <title>Another draft genome of Portunus trituberculatus and its Hox gene families provides insights of decapod evolution.</title>
        <authorList>
            <person name="Jeong J.-H."/>
            <person name="Song I."/>
            <person name="Kim S."/>
            <person name="Choi T."/>
            <person name="Kim D."/>
            <person name="Ryu S."/>
            <person name="Kim W."/>
        </authorList>
    </citation>
    <scope>NUCLEOTIDE SEQUENCE [LARGE SCALE GENOMIC DNA]</scope>
    <source>
        <tissue evidence="2">Muscle</tissue>
    </source>
</reference>